<dbReference type="InterPro" id="IPR051261">
    <property type="entry name" value="NLR"/>
</dbReference>
<keyword evidence="5" id="KW-1185">Reference proteome</keyword>
<keyword evidence="3" id="KW-0472">Membrane</keyword>
<keyword evidence="3" id="KW-1133">Transmembrane helix</keyword>
<accession>A0A8D0DBC4</accession>
<dbReference type="SUPFAM" id="SSF52047">
    <property type="entry name" value="RNI-like"/>
    <property type="match status" value="1"/>
</dbReference>
<proteinExistence type="predicted"/>
<keyword evidence="2" id="KW-0677">Repeat</keyword>
<dbReference type="InterPro" id="IPR001611">
    <property type="entry name" value="Leu-rich_rpt"/>
</dbReference>
<reference evidence="4" key="1">
    <citation type="submission" date="2025-08" db="UniProtKB">
        <authorList>
            <consortium name="Ensembl"/>
        </authorList>
    </citation>
    <scope>IDENTIFICATION</scope>
</reference>
<evidence type="ECO:0000313" key="4">
    <source>
        <dbReference type="Ensembl" id="ENSSLUP00000052616.1"/>
    </source>
</evidence>
<dbReference type="Ensembl" id="ENSSLUT00000054159.1">
    <property type="protein sequence ID" value="ENSSLUP00000052616.1"/>
    <property type="gene ID" value="ENSSLUG00000022864.1"/>
</dbReference>
<keyword evidence="3" id="KW-0812">Transmembrane</keyword>
<dbReference type="AlphaFoldDB" id="A0A8D0DBC4"/>
<evidence type="ECO:0000313" key="5">
    <source>
        <dbReference type="Proteomes" id="UP000694568"/>
    </source>
</evidence>
<dbReference type="InterPro" id="IPR032675">
    <property type="entry name" value="LRR_dom_sf"/>
</dbReference>
<evidence type="ECO:0008006" key="6">
    <source>
        <dbReference type="Google" id="ProtNLM"/>
    </source>
</evidence>
<dbReference type="Proteomes" id="UP000694568">
    <property type="component" value="Unplaced"/>
</dbReference>
<dbReference type="Pfam" id="PF13516">
    <property type="entry name" value="LRR_6"/>
    <property type="match status" value="3"/>
</dbReference>
<name>A0A8D0DBC4_SANLU</name>
<reference evidence="4" key="2">
    <citation type="submission" date="2025-09" db="UniProtKB">
        <authorList>
            <consortium name="Ensembl"/>
        </authorList>
    </citation>
    <scope>IDENTIFICATION</scope>
</reference>
<dbReference type="SMART" id="SM00368">
    <property type="entry name" value="LRR_RI"/>
    <property type="match status" value="3"/>
</dbReference>
<keyword evidence="1" id="KW-0433">Leucine-rich repeat</keyword>
<sequence length="242" mass="27717">MRDHKVKDEIQEYLKLSERPAERPCKCTFSVICKIIWLHLYFYHILTVLSTPRLADCRVTEEWVEHLAFGLKFPYSALRDLDLSNNDLKDSGVELLCDGLSSQCCRLKTLSLSGCQVTEEGCDYLATALKSNPSHLTELDLSYNNLGESGEKLLSELKNDPQNKLTVLKNTCRKYLHIWSKVTFTALPFCCSQHSSLIHTLHSPHLMLFVNSYIVCFINKTFIGTYIFLISPLLETMLWSSL</sequence>
<evidence type="ECO:0000256" key="2">
    <source>
        <dbReference type="ARBA" id="ARBA00022737"/>
    </source>
</evidence>
<feature type="transmembrane region" description="Helical" evidence="3">
    <location>
        <begin position="206"/>
        <end position="229"/>
    </location>
</feature>
<dbReference type="Gene3D" id="3.80.10.10">
    <property type="entry name" value="Ribonuclease Inhibitor"/>
    <property type="match status" value="1"/>
</dbReference>
<evidence type="ECO:0000256" key="1">
    <source>
        <dbReference type="ARBA" id="ARBA00022614"/>
    </source>
</evidence>
<organism evidence="4 5">
    <name type="scientific">Sander lucioperca</name>
    <name type="common">Pike-perch</name>
    <name type="synonym">Perca lucioperca</name>
    <dbReference type="NCBI Taxonomy" id="283035"/>
    <lineage>
        <taxon>Eukaryota</taxon>
        <taxon>Metazoa</taxon>
        <taxon>Chordata</taxon>
        <taxon>Craniata</taxon>
        <taxon>Vertebrata</taxon>
        <taxon>Euteleostomi</taxon>
        <taxon>Actinopterygii</taxon>
        <taxon>Neopterygii</taxon>
        <taxon>Teleostei</taxon>
        <taxon>Neoteleostei</taxon>
        <taxon>Acanthomorphata</taxon>
        <taxon>Eupercaria</taxon>
        <taxon>Perciformes</taxon>
        <taxon>Percoidei</taxon>
        <taxon>Percidae</taxon>
        <taxon>Luciopercinae</taxon>
        <taxon>Sander</taxon>
    </lineage>
</organism>
<dbReference type="GeneTree" id="ENSGT01150000286911"/>
<protein>
    <recommendedName>
        <fullName evidence="6">SPRY-associated domain-containing protein</fullName>
    </recommendedName>
</protein>
<dbReference type="PANTHER" id="PTHR24106">
    <property type="entry name" value="NACHT, LRR AND CARD DOMAINS-CONTAINING"/>
    <property type="match status" value="1"/>
</dbReference>
<evidence type="ECO:0000256" key="3">
    <source>
        <dbReference type="SAM" id="Phobius"/>
    </source>
</evidence>